<evidence type="ECO:0000256" key="1">
    <source>
        <dbReference type="SAM" id="Phobius"/>
    </source>
</evidence>
<gene>
    <name evidence="3" type="ORF">WCY31_11125</name>
</gene>
<name>A0ABZ3HBM1_9BACT</name>
<dbReference type="Pfam" id="PF09335">
    <property type="entry name" value="VTT_dom"/>
    <property type="match status" value="1"/>
</dbReference>
<protein>
    <submittedName>
        <fullName evidence="3">DedA family protein</fullName>
    </submittedName>
</protein>
<proteinExistence type="predicted"/>
<dbReference type="PANTHER" id="PTHR42709:SF2">
    <property type="entry name" value="INNER MEMBRANE PROTEIN YOHD"/>
    <property type="match status" value="1"/>
</dbReference>
<dbReference type="PANTHER" id="PTHR42709">
    <property type="entry name" value="ALKALINE PHOSPHATASE LIKE PROTEIN"/>
    <property type="match status" value="1"/>
</dbReference>
<keyword evidence="1" id="KW-0812">Transmembrane</keyword>
<organism evidence="3 4">
    <name type="scientific">Sulfurimonas diazotrophicus</name>
    <dbReference type="NCBI Taxonomy" id="3131939"/>
    <lineage>
        <taxon>Bacteria</taxon>
        <taxon>Pseudomonadati</taxon>
        <taxon>Campylobacterota</taxon>
        <taxon>Epsilonproteobacteria</taxon>
        <taxon>Campylobacterales</taxon>
        <taxon>Sulfurimonadaceae</taxon>
        <taxon>Sulfurimonas</taxon>
    </lineage>
</organism>
<keyword evidence="1" id="KW-1133">Transmembrane helix</keyword>
<dbReference type="RefSeq" id="WP_345969870.1">
    <property type="nucleotide sequence ID" value="NZ_CP147920.1"/>
</dbReference>
<keyword evidence="1" id="KW-0472">Membrane</keyword>
<feature type="transmembrane region" description="Helical" evidence="1">
    <location>
        <begin position="158"/>
        <end position="179"/>
    </location>
</feature>
<feature type="transmembrane region" description="Helical" evidence="1">
    <location>
        <begin position="40"/>
        <end position="61"/>
    </location>
</feature>
<sequence length="183" mass="20071">MLEALVMTYGYAMIAAGTFLEGETVLVIGGYLAHAGYLELPWVIVSAFAGSFVGDQFYFFIGRKQGMALLEKRPRWKAKSERVRSLLHRRQNALIVGFRFLYGLRTVTPFLLGASGIAPGKFLLLNAAGAALWAVAVALAGYLLGHTVALFFAEAHRYALYGALGVALAAMAVWGWRIVRRQR</sequence>
<dbReference type="EMBL" id="CP147920">
    <property type="protein sequence ID" value="XAU14782.1"/>
    <property type="molecule type" value="Genomic_DNA"/>
</dbReference>
<reference evidence="3 4" key="1">
    <citation type="submission" date="2024-03" db="EMBL/GenBank/DDBJ databases">
        <title>Sulfurimonas sp. HSL3-1.</title>
        <authorList>
            <person name="Wang S."/>
        </authorList>
    </citation>
    <scope>NUCLEOTIDE SEQUENCE [LARGE SCALE GENOMIC DNA]</scope>
    <source>
        <strain evidence="3 4">HSL3-1</strain>
    </source>
</reference>
<evidence type="ECO:0000259" key="2">
    <source>
        <dbReference type="Pfam" id="PF09335"/>
    </source>
</evidence>
<accession>A0ABZ3HBM1</accession>
<feature type="transmembrane region" description="Helical" evidence="1">
    <location>
        <begin position="130"/>
        <end position="152"/>
    </location>
</feature>
<evidence type="ECO:0000313" key="4">
    <source>
        <dbReference type="Proteomes" id="UP001447842"/>
    </source>
</evidence>
<keyword evidence="4" id="KW-1185">Reference proteome</keyword>
<evidence type="ECO:0000313" key="3">
    <source>
        <dbReference type="EMBL" id="XAU14782.1"/>
    </source>
</evidence>
<feature type="transmembrane region" description="Helical" evidence="1">
    <location>
        <begin position="12"/>
        <end position="34"/>
    </location>
</feature>
<dbReference type="InterPro" id="IPR032816">
    <property type="entry name" value="VTT_dom"/>
</dbReference>
<dbReference type="Proteomes" id="UP001447842">
    <property type="component" value="Chromosome"/>
</dbReference>
<feature type="domain" description="VTT" evidence="2">
    <location>
        <begin position="22"/>
        <end position="142"/>
    </location>
</feature>
<dbReference type="InterPro" id="IPR051311">
    <property type="entry name" value="DedA_domain"/>
</dbReference>